<dbReference type="PANTHER" id="PTHR30506">
    <property type="entry name" value="INNER MEMBRANE PROTEIN"/>
    <property type="match status" value="1"/>
</dbReference>
<evidence type="ECO:0000256" key="2">
    <source>
        <dbReference type="ARBA" id="ARBA00008193"/>
    </source>
</evidence>
<accession>A0A1G7NHX2</accession>
<organism evidence="9 10">
    <name type="scientific">Terriglobus roseus</name>
    <dbReference type="NCBI Taxonomy" id="392734"/>
    <lineage>
        <taxon>Bacteria</taxon>
        <taxon>Pseudomonadati</taxon>
        <taxon>Acidobacteriota</taxon>
        <taxon>Terriglobia</taxon>
        <taxon>Terriglobales</taxon>
        <taxon>Acidobacteriaceae</taxon>
        <taxon>Terriglobus</taxon>
    </lineage>
</organism>
<gene>
    <name evidence="9" type="ORF">SAMN05444167_3132</name>
</gene>
<keyword evidence="10" id="KW-1185">Reference proteome</keyword>
<protein>
    <submittedName>
        <fullName evidence="9">Uncharacterized membrane protein YeiH</fullName>
    </submittedName>
</protein>
<dbReference type="InterPro" id="IPR005115">
    <property type="entry name" value="Gly_transporter"/>
</dbReference>
<keyword evidence="3" id="KW-1003">Cell membrane</keyword>
<evidence type="ECO:0000259" key="8">
    <source>
        <dbReference type="Pfam" id="PF03458"/>
    </source>
</evidence>
<evidence type="ECO:0000256" key="4">
    <source>
        <dbReference type="ARBA" id="ARBA00022692"/>
    </source>
</evidence>
<dbReference type="GO" id="GO:0005886">
    <property type="term" value="C:plasma membrane"/>
    <property type="evidence" value="ECO:0007669"/>
    <property type="project" value="UniProtKB-SubCell"/>
</dbReference>
<keyword evidence="5 7" id="KW-1133">Transmembrane helix</keyword>
<comment type="subcellular location">
    <subcellularLocation>
        <location evidence="1">Cell membrane</location>
        <topology evidence="1">Multi-pass membrane protein</topology>
    </subcellularLocation>
</comment>
<proteinExistence type="inferred from homology"/>
<comment type="similarity">
    <text evidence="2">Belongs to the UPF0126 family.</text>
</comment>
<dbReference type="Pfam" id="PF03458">
    <property type="entry name" value="Gly_transporter"/>
    <property type="match status" value="2"/>
</dbReference>
<feature type="transmembrane region" description="Helical" evidence="7">
    <location>
        <begin position="175"/>
        <end position="194"/>
    </location>
</feature>
<dbReference type="Proteomes" id="UP000182427">
    <property type="component" value="Chromosome I"/>
</dbReference>
<dbReference type="PANTHER" id="PTHR30506:SF3">
    <property type="entry name" value="UPF0126 INNER MEMBRANE PROTEIN YADS-RELATED"/>
    <property type="match status" value="1"/>
</dbReference>
<feature type="domain" description="Glycine transporter" evidence="8">
    <location>
        <begin position="35"/>
        <end position="109"/>
    </location>
</feature>
<sequence>MRLANGYIWQIALRRKLARHFIVRHMRVRDHLLLLLDLIGTALFAAEGATAGVHVRLDLLGVLVVAFLTALGGGIVRDILLGATPPNAMRDWRYVATALTAGLIVFTLRTSIAASGEGWVQVLDAAGLSLFAVAGATKAIEYGIHPLMATMLGGLTAVGGGTLRDILINQIPNVLKADVYAAAALLGAAITVTLRKVGIKPPMADVAGIVCCFATRMAAVHFHWNLPIAG</sequence>
<evidence type="ECO:0000313" key="10">
    <source>
        <dbReference type="Proteomes" id="UP000182427"/>
    </source>
</evidence>
<feature type="domain" description="Glycine transporter" evidence="8">
    <location>
        <begin position="122"/>
        <end position="195"/>
    </location>
</feature>
<keyword evidence="6 7" id="KW-0472">Membrane</keyword>
<evidence type="ECO:0000256" key="7">
    <source>
        <dbReference type="SAM" id="Phobius"/>
    </source>
</evidence>
<feature type="transmembrane region" description="Helical" evidence="7">
    <location>
        <begin position="58"/>
        <end position="80"/>
    </location>
</feature>
<evidence type="ECO:0000256" key="5">
    <source>
        <dbReference type="ARBA" id="ARBA00022989"/>
    </source>
</evidence>
<feature type="transmembrane region" description="Helical" evidence="7">
    <location>
        <begin position="144"/>
        <end position="163"/>
    </location>
</feature>
<name>A0A1G7NHX2_9BACT</name>
<dbReference type="EMBL" id="LT629690">
    <property type="protein sequence ID" value="SDF72899.1"/>
    <property type="molecule type" value="Genomic_DNA"/>
</dbReference>
<evidence type="ECO:0000256" key="6">
    <source>
        <dbReference type="ARBA" id="ARBA00023136"/>
    </source>
</evidence>
<evidence type="ECO:0000256" key="1">
    <source>
        <dbReference type="ARBA" id="ARBA00004651"/>
    </source>
</evidence>
<feature type="transmembrane region" description="Helical" evidence="7">
    <location>
        <begin position="118"/>
        <end position="137"/>
    </location>
</feature>
<feature type="transmembrane region" description="Helical" evidence="7">
    <location>
        <begin position="92"/>
        <end position="112"/>
    </location>
</feature>
<evidence type="ECO:0000313" key="9">
    <source>
        <dbReference type="EMBL" id="SDF72899.1"/>
    </source>
</evidence>
<keyword evidence="4 7" id="KW-0812">Transmembrane</keyword>
<reference evidence="9 10" key="1">
    <citation type="submission" date="2016-10" db="EMBL/GenBank/DDBJ databases">
        <authorList>
            <person name="de Groot N.N."/>
        </authorList>
    </citation>
    <scope>NUCLEOTIDE SEQUENCE [LARGE SCALE GENOMIC DNA]</scope>
    <source>
        <strain evidence="9 10">GAS232</strain>
    </source>
</reference>
<evidence type="ECO:0000256" key="3">
    <source>
        <dbReference type="ARBA" id="ARBA00022475"/>
    </source>
</evidence>
<dbReference type="AlphaFoldDB" id="A0A1G7NHX2"/>